<dbReference type="OrthoDB" id="9811016at2"/>
<keyword evidence="2" id="KW-0132">Cell division</keyword>
<protein>
    <recommendedName>
        <fullName evidence="1 2">Segregation and condensation protein A</fullName>
    </recommendedName>
</protein>
<proteinExistence type="inferred from homology"/>
<sequence>MLPDQTADLQPPAPEAGDGAADGVASIGTAGPADHAGDAEPAASAEAAAAAAAVTAEVSALARLYGEPLLKLPTDLYIPPDALEIFLDAFEGPLDLLLYLIRKQNFNILDIPMAQLTLQYLQYVDQIRLSNLELAAEYLLMAAMLIEIKSRMLLPQRQAELDVEADDPRAELVRRLLEYEQIKLAAYDLNALPQVDRDFVRTQIFIEQSLVPTWPQVDAIDLQQAWLDVLKRAKLTQHHKISREELSVREHMTGILRRLQSSRFVEFADLFDGAGGVPVVVVNFVALLELAKETLIEITQAEPFAPIYVRLAYSPA</sequence>
<keyword evidence="5" id="KW-1185">Reference proteome</keyword>
<comment type="function">
    <text evidence="2">Participates in chromosomal partition during cell division. May act via the formation of a condensin-like complex containing Smc and ScpB that pull DNA away from mid-cell into both cell halves.</text>
</comment>
<keyword evidence="2" id="KW-0159">Chromosome partition</keyword>
<dbReference type="EMBL" id="SPVG01000224">
    <property type="protein sequence ID" value="TFW16769.1"/>
    <property type="molecule type" value="Genomic_DNA"/>
</dbReference>
<dbReference type="PANTHER" id="PTHR33969">
    <property type="entry name" value="SEGREGATION AND CONDENSATION PROTEIN A"/>
    <property type="match status" value="1"/>
</dbReference>
<evidence type="ECO:0000313" key="5">
    <source>
        <dbReference type="Proteomes" id="UP000297729"/>
    </source>
</evidence>
<dbReference type="GO" id="GO:0007059">
    <property type="term" value="P:chromosome segregation"/>
    <property type="evidence" value="ECO:0007669"/>
    <property type="project" value="UniProtKB-UniRule"/>
</dbReference>
<evidence type="ECO:0000256" key="2">
    <source>
        <dbReference type="HAMAP-Rule" id="MF_01805"/>
    </source>
</evidence>
<gene>
    <name evidence="2" type="primary">scpA</name>
    <name evidence="4" type="ORF">E4L98_22465</name>
</gene>
<dbReference type="Gene3D" id="6.10.250.2410">
    <property type="match status" value="1"/>
</dbReference>
<dbReference type="InterPro" id="IPR003768">
    <property type="entry name" value="ScpA"/>
</dbReference>
<dbReference type="AlphaFoldDB" id="A0A4Y9S9L0"/>
<dbReference type="Pfam" id="PF02616">
    <property type="entry name" value="SMC_ScpA"/>
    <property type="match status" value="1"/>
</dbReference>
<accession>A0A4Y9S9L0</accession>
<evidence type="ECO:0000256" key="1">
    <source>
        <dbReference type="ARBA" id="ARBA00044777"/>
    </source>
</evidence>
<name>A0A4Y9S9L0_9BURK</name>
<dbReference type="HAMAP" id="MF_01805">
    <property type="entry name" value="ScpA"/>
    <property type="match status" value="1"/>
</dbReference>
<comment type="subunit">
    <text evidence="2">Component of a cohesin-like complex composed of ScpA, ScpB and the Smc homodimer, in which ScpA and ScpB bind to the head domain of Smc. The presence of the three proteins is required for the association of the complex with DNA.</text>
</comment>
<evidence type="ECO:0000256" key="3">
    <source>
        <dbReference type="SAM" id="MobiDB-lite"/>
    </source>
</evidence>
<organism evidence="4 5">
    <name type="scientific">Duganella callida</name>
    <dbReference type="NCBI Taxonomy" id="2561932"/>
    <lineage>
        <taxon>Bacteria</taxon>
        <taxon>Pseudomonadati</taxon>
        <taxon>Pseudomonadota</taxon>
        <taxon>Betaproteobacteria</taxon>
        <taxon>Burkholderiales</taxon>
        <taxon>Oxalobacteraceae</taxon>
        <taxon>Telluria group</taxon>
        <taxon>Duganella</taxon>
    </lineage>
</organism>
<feature type="compositionally biased region" description="Low complexity" evidence="3">
    <location>
        <begin position="15"/>
        <end position="41"/>
    </location>
</feature>
<comment type="subcellular location">
    <subcellularLocation>
        <location evidence="2">Cytoplasm</location>
    </subcellularLocation>
    <text evidence="2">Associated with two foci at the outer edges of the nucleoid region in young cells, and at four foci within both cell halves in older cells.</text>
</comment>
<dbReference type="GO" id="GO:0051301">
    <property type="term" value="P:cell division"/>
    <property type="evidence" value="ECO:0007669"/>
    <property type="project" value="UniProtKB-KW"/>
</dbReference>
<comment type="similarity">
    <text evidence="2">Belongs to the ScpA family.</text>
</comment>
<dbReference type="GO" id="GO:0005737">
    <property type="term" value="C:cytoplasm"/>
    <property type="evidence" value="ECO:0007669"/>
    <property type="project" value="UniProtKB-SubCell"/>
</dbReference>
<feature type="region of interest" description="Disordered" evidence="3">
    <location>
        <begin position="1"/>
        <end position="41"/>
    </location>
</feature>
<reference evidence="4 5" key="1">
    <citation type="submission" date="2019-03" db="EMBL/GenBank/DDBJ databases">
        <title>Draft Genome Sequence of Duganella callidus sp. nov., a Novel Duganella Species Isolated from Cultivated Soil.</title>
        <authorList>
            <person name="Raths R."/>
            <person name="Peta V."/>
            <person name="Bucking H."/>
        </authorList>
    </citation>
    <scope>NUCLEOTIDE SEQUENCE [LARGE SCALE GENOMIC DNA]</scope>
    <source>
        <strain evidence="4 5">DN04</strain>
    </source>
</reference>
<keyword evidence="2" id="KW-0963">Cytoplasm</keyword>
<dbReference type="PANTHER" id="PTHR33969:SF2">
    <property type="entry name" value="SEGREGATION AND CONDENSATION PROTEIN A"/>
    <property type="match status" value="1"/>
</dbReference>
<dbReference type="GO" id="GO:0006260">
    <property type="term" value="P:DNA replication"/>
    <property type="evidence" value="ECO:0007669"/>
    <property type="project" value="UniProtKB-UniRule"/>
</dbReference>
<dbReference type="Proteomes" id="UP000297729">
    <property type="component" value="Unassembled WGS sequence"/>
</dbReference>
<evidence type="ECO:0000313" key="4">
    <source>
        <dbReference type="EMBL" id="TFW16769.1"/>
    </source>
</evidence>
<comment type="caution">
    <text evidence="4">The sequence shown here is derived from an EMBL/GenBank/DDBJ whole genome shotgun (WGS) entry which is preliminary data.</text>
</comment>
<dbReference type="RefSeq" id="WP_135203773.1">
    <property type="nucleotide sequence ID" value="NZ_SPVG01000224.1"/>
</dbReference>
<keyword evidence="2" id="KW-0131">Cell cycle</keyword>